<keyword evidence="4" id="KW-1185">Reference proteome</keyword>
<evidence type="ECO:0000256" key="1">
    <source>
        <dbReference type="SAM" id="MobiDB-lite"/>
    </source>
</evidence>
<dbReference type="EMBL" id="JACIIZ010000010">
    <property type="protein sequence ID" value="MBB6252943.1"/>
    <property type="molecule type" value="Genomic_DNA"/>
</dbReference>
<feature type="region of interest" description="Disordered" evidence="1">
    <location>
        <begin position="1"/>
        <end position="31"/>
    </location>
</feature>
<dbReference type="Pfam" id="PF18557">
    <property type="entry name" value="NepR"/>
    <property type="match status" value="1"/>
</dbReference>
<dbReference type="InterPro" id="IPR041649">
    <property type="entry name" value="NepR"/>
</dbReference>
<dbReference type="Proteomes" id="UP000539175">
    <property type="component" value="Unassembled WGS sequence"/>
</dbReference>
<feature type="compositionally biased region" description="Basic residues" evidence="1">
    <location>
        <begin position="1"/>
        <end position="12"/>
    </location>
</feature>
<name>A0A7X0EDN5_9PROT</name>
<evidence type="ECO:0000313" key="4">
    <source>
        <dbReference type="Proteomes" id="UP000539175"/>
    </source>
</evidence>
<gene>
    <name evidence="3" type="ORF">FHS74_003512</name>
</gene>
<reference evidence="3 4" key="1">
    <citation type="submission" date="2020-08" db="EMBL/GenBank/DDBJ databases">
        <title>Genomic Encyclopedia of Type Strains, Phase IV (KMG-IV): sequencing the most valuable type-strain genomes for metagenomic binning, comparative biology and taxonomic classification.</title>
        <authorList>
            <person name="Goeker M."/>
        </authorList>
    </citation>
    <scope>NUCLEOTIDE SEQUENCE [LARGE SCALE GENOMIC DNA]</scope>
    <source>
        <strain evidence="3 4">DSM 22198</strain>
    </source>
</reference>
<protein>
    <recommendedName>
        <fullName evidence="2">Anti-sigma factor NepR domain-containing protein</fullName>
    </recommendedName>
</protein>
<dbReference type="RefSeq" id="WP_184802878.1">
    <property type="nucleotide sequence ID" value="NZ_JACIIZ010000010.1"/>
</dbReference>
<organism evidence="3 4">
    <name type="scientific">Nitrospirillum iridis</name>
    <dbReference type="NCBI Taxonomy" id="765888"/>
    <lineage>
        <taxon>Bacteria</taxon>
        <taxon>Pseudomonadati</taxon>
        <taxon>Pseudomonadota</taxon>
        <taxon>Alphaproteobacteria</taxon>
        <taxon>Rhodospirillales</taxon>
        <taxon>Azospirillaceae</taxon>
        <taxon>Nitrospirillum</taxon>
    </lineage>
</organism>
<comment type="caution">
    <text evidence="3">The sequence shown here is derived from an EMBL/GenBank/DDBJ whole genome shotgun (WGS) entry which is preliminary data.</text>
</comment>
<feature type="domain" description="Anti-sigma factor NepR" evidence="2">
    <location>
        <begin position="29"/>
        <end position="61"/>
    </location>
</feature>
<evidence type="ECO:0000313" key="3">
    <source>
        <dbReference type="EMBL" id="MBB6252943.1"/>
    </source>
</evidence>
<evidence type="ECO:0000259" key="2">
    <source>
        <dbReference type="Pfam" id="PF18557"/>
    </source>
</evidence>
<proteinExistence type="predicted"/>
<dbReference type="AlphaFoldDB" id="A0A7X0EDN5"/>
<accession>A0A7X0EDN5</accession>
<sequence length="67" mass="7477">MTKQRKPVRRVRPTLTAASAAGVPPGPHDALDQHLREMFDEDAADPVPQDLLDLVDSLDTKHKKRSH</sequence>